<evidence type="ECO:0000313" key="3">
    <source>
        <dbReference type="Proteomes" id="UP000094569"/>
    </source>
</evidence>
<dbReference type="GO" id="GO:0005737">
    <property type="term" value="C:cytoplasm"/>
    <property type="evidence" value="ECO:0007669"/>
    <property type="project" value="TreeGrafter"/>
</dbReference>
<dbReference type="VEuPathDB" id="FungiDB:SI65_09933"/>
<evidence type="ECO:0008006" key="4">
    <source>
        <dbReference type="Google" id="ProtNLM"/>
    </source>
</evidence>
<accession>A0A1E3B0Y6</accession>
<feature type="compositionally biased region" description="Polar residues" evidence="1">
    <location>
        <begin position="18"/>
        <end position="30"/>
    </location>
</feature>
<dbReference type="InterPro" id="IPR018824">
    <property type="entry name" value="Conidiation-specific_6"/>
</dbReference>
<proteinExistence type="predicted"/>
<dbReference type="EMBL" id="JXNT01000023">
    <property type="protein sequence ID" value="ODM14588.1"/>
    <property type="molecule type" value="Genomic_DNA"/>
</dbReference>
<protein>
    <recommendedName>
        <fullName evidence="4">Conidiation-specific protein 6</fullName>
    </recommendedName>
</protein>
<comment type="caution">
    <text evidence="2">The sequence shown here is derived from an EMBL/GenBank/DDBJ whole genome shotgun (WGS) entry which is preliminary data.</text>
</comment>
<dbReference type="Pfam" id="PF10346">
    <property type="entry name" value="Con-6"/>
    <property type="match status" value="2"/>
</dbReference>
<dbReference type="AlphaFoldDB" id="A0A1E3B0Y6"/>
<feature type="compositionally biased region" description="Basic and acidic residues" evidence="1">
    <location>
        <begin position="74"/>
        <end position="90"/>
    </location>
</feature>
<keyword evidence="3" id="KW-1185">Reference proteome</keyword>
<sequence length="90" mass="9970">MAEDRVNAMRGYKATLYNPNTSQQVKQHAQSVLDDELGGDQPSEDIHNAQSGDKDPMRIAAGYKAAQHNPNVTEEGKRRAKEGLEHVPQE</sequence>
<evidence type="ECO:0000313" key="2">
    <source>
        <dbReference type="EMBL" id="ODM14588.1"/>
    </source>
</evidence>
<dbReference type="OrthoDB" id="5419162at2759"/>
<dbReference type="PANTHER" id="PTHR36576">
    <property type="entry name" value="UPF0654 PROTEIN C11D3.01C-RELATED"/>
    <property type="match status" value="1"/>
</dbReference>
<gene>
    <name evidence="2" type="ORF">SI65_09933</name>
</gene>
<dbReference type="Proteomes" id="UP000094569">
    <property type="component" value="Unassembled WGS sequence"/>
</dbReference>
<feature type="region of interest" description="Disordered" evidence="1">
    <location>
        <begin position="18"/>
        <end position="90"/>
    </location>
</feature>
<dbReference type="PANTHER" id="PTHR36576:SF2">
    <property type="entry name" value="PROTEIN CON-6, PUTATIVE (AFU_ORTHOLOGUE AFUA_4G03615)-RELATED"/>
    <property type="match status" value="1"/>
</dbReference>
<organism evidence="2 3">
    <name type="scientific">Aspergillus cristatus</name>
    <name type="common">Chinese Fuzhuan brick tea-fermentation fungus</name>
    <name type="synonym">Eurotium cristatum</name>
    <dbReference type="NCBI Taxonomy" id="573508"/>
    <lineage>
        <taxon>Eukaryota</taxon>
        <taxon>Fungi</taxon>
        <taxon>Dikarya</taxon>
        <taxon>Ascomycota</taxon>
        <taxon>Pezizomycotina</taxon>
        <taxon>Eurotiomycetes</taxon>
        <taxon>Eurotiomycetidae</taxon>
        <taxon>Eurotiales</taxon>
        <taxon>Aspergillaceae</taxon>
        <taxon>Aspergillus</taxon>
        <taxon>Aspergillus subgen. Aspergillus</taxon>
    </lineage>
</organism>
<dbReference type="InterPro" id="IPR052670">
    <property type="entry name" value="UPF0654_domain"/>
</dbReference>
<name>A0A1E3B0Y6_ASPCR</name>
<evidence type="ECO:0000256" key="1">
    <source>
        <dbReference type="SAM" id="MobiDB-lite"/>
    </source>
</evidence>
<reference evidence="2 3" key="1">
    <citation type="journal article" date="2016" name="BMC Genomics">
        <title>Comparative genomic and transcriptomic analyses of the Fuzhuan brick tea-fermentation fungus Aspergillus cristatus.</title>
        <authorList>
            <person name="Ge Y."/>
            <person name="Wang Y."/>
            <person name="Liu Y."/>
            <person name="Tan Y."/>
            <person name="Ren X."/>
            <person name="Zhang X."/>
            <person name="Hyde K.D."/>
            <person name="Liu Y."/>
            <person name="Liu Z."/>
        </authorList>
    </citation>
    <scope>NUCLEOTIDE SEQUENCE [LARGE SCALE GENOMIC DNA]</scope>
    <source>
        <strain evidence="2 3">GZAAS20.1005</strain>
    </source>
</reference>
<feature type="compositionally biased region" description="Basic and acidic residues" evidence="1">
    <location>
        <begin position="44"/>
        <end position="57"/>
    </location>
</feature>